<evidence type="ECO:0000313" key="2">
    <source>
        <dbReference type="Proteomes" id="UP000238375"/>
    </source>
</evidence>
<dbReference type="AlphaFoldDB" id="A0A2T0T875"/>
<protein>
    <submittedName>
        <fullName evidence="1">Uncharacterized protein</fullName>
    </submittedName>
</protein>
<comment type="caution">
    <text evidence="1">The sequence shown here is derived from an EMBL/GenBank/DDBJ whole genome shotgun (WGS) entry which is preliminary data.</text>
</comment>
<name>A0A2T0T875_9BACT</name>
<dbReference type="Proteomes" id="UP000238375">
    <property type="component" value="Unassembled WGS sequence"/>
</dbReference>
<sequence>MAYSTYTCSQCQKRFRSFDLNPTHCSVTCRQQARRSSQHTMSLPTPPPDPVWQRLHPGEWALVEISQEFTQQRFLEVGYILIETASHLKIWLPETVDRHASVHTYRQDTVLGCHFLPQAVLYQLMPMLPYLNKQTGPIRLLAEQLLRKNVDVQACVAEYLRQYDVDLWAKCTTSVLDHAPVYQQLLELVDKNPRRTV</sequence>
<accession>A0A2T0T875</accession>
<evidence type="ECO:0000313" key="1">
    <source>
        <dbReference type="EMBL" id="PRY41857.1"/>
    </source>
</evidence>
<organism evidence="1 2">
    <name type="scientific">Spirosoma oryzae</name>
    <dbReference type="NCBI Taxonomy" id="1469603"/>
    <lineage>
        <taxon>Bacteria</taxon>
        <taxon>Pseudomonadati</taxon>
        <taxon>Bacteroidota</taxon>
        <taxon>Cytophagia</taxon>
        <taxon>Cytophagales</taxon>
        <taxon>Cytophagaceae</taxon>
        <taxon>Spirosoma</taxon>
    </lineage>
</organism>
<keyword evidence="2" id="KW-1185">Reference proteome</keyword>
<reference evidence="1 2" key="1">
    <citation type="submission" date="2018-03" db="EMBL/GenBank/DDBJ databases">
        <title>Genomic Encyclopedia of Archaeal and Bacterial Type Strains, Phase II (KMG-II): from individual species to whole genera.</title>
        <authorList>
            <person name="Goeker M."/>
        </authorList>
    </citation>
    <scope>NUCLEOTIDE SEQUENCE [LARGE SCALE GENOMIC DNA]</scope>
    <source>
        <strain evidence="1 2">DSM 28354</strain>
    </source>
</reference>
<gene>
    <name evidence="1" type="ORF">CLV58_10556</name>
</gene>
<proteinExistence type="predicted"/>
<dbReference type="EMBL" id="PVTE01000005">
    <property type="protein sequence ID" value="PRY41857.1"/>
    <property type="molecule type" value="Genomic_DNA"/>
</dbReference>